<dbReference type="KEGG" id="tbe:Trebr_0026"/>
<accession>F4LK96</accession>
<evidence type="ECO:0000313" key="1">
    <source>
        <dbReference type="EMBL" id="AEE15485.1"/>
    </source>
</evidence>
<dbReference type="Proteomes" id="UP000006546">
    <property type="component" value="Chromosome"/>
</dbReference>
<dbReference type="OrthoDB" id="355482at2"/>
<organism evidence="1 2">
    <name type="scientific">Treponema brennaborense (strain DSM 12168 / CIP 105900 / DD5/3)</name>
    <dbReference type="NCBI Taxonomy" id="906968"/>
    <lineage>
        <taxon>Bacteria</taxon>
        <taxon>Pseudomonadati</taxon>
        <taxon>Spirochaetota</taxon>
        <taxon>Spirochaetia</taxon>
        <taxon>Spirochaetales</taxon>
        <taxon>Treponemataceae</taxon>
        <taxon>Treponema</taxon>
    </lineage>
</organism>
<protein>
    <submittedName>
        <fullName evidence="1">Uncharacterized protein</fullName>
    </submittedName>
</protein>
<dbReference type="HOGENOM" id="CLU_703863_0_0_12"/>
<sequence length="410" mass="46415">MGNKKSCFAIVFLISLTIAFSEEISEPKNYYIRANDDGNEEIVQRLSWQPVKDILRYEVQIEKKLSDDAAAKNQKSKKQSENEITEDGFEILPVVKTEESFVEITLSSGSYRYNLTVYNLLDKPEIISDWYYFDVIKAYQPEVNSISPSTVYLDEQNDGVFYASGKNLLEESMYSLQKMNRDKDSYTADIKEHDDGNKKVSLQFDIKKLDVGTYDLAVMNPGGLSAGAGPVKIKYKKVTDFDVSLGYACPMILYDRTLPDYMGKNLWPVSAAARASFMFSKHRYGYFGLGVSAFAARMDAEYDTYSIEGNFLCANANFVYQLPLFKRRFVLELHGGAGAAYFCNYAFHFQNNINSEPLNSVVLSADAALAAQIYFTKRLYADICAEYIMAFVPDMQLGMFVPSVSIGWQF</sequence>
<gene>
    <name evidence="1" type="ordered locus">Trebr_0026</name>
</gene>
<name>F4LK96_TREBD</name>
<reference evidence="2" key="1">
    <citation type="submission" date="2011-04" db="EMBL/GenBank/DDBJ databases">
        <title>The complete genome of Treponema brennaborense DSM 12168.</title>
        <authorList>
            <person name="Lucas S."/>
            <person name="Han J."/>
            <person name="Lapidus A."/>
            <person name="Bruce D."/>
            <person name="Goodwin L."/>
            <person name="Pitluck S."/>
            <person name="Peters L."/>
            <person name="Kyrpides N."/>
            <person name="Mavromatis K."/>
            <person name="Ivanova N."/>
            <person name="Mikhailova N."/>
            <person name="Pagani I."/>
            <person name="Teshima H."/>
            <person name="Detter J.C."/>
            <person name="Tapia R."/>
            <person name="Han C."/>
            <person name="Land M."/>
            <person name="Hauser L."/>
            <person name="Markowitz V."/>
            <person name="Cheng J.-F."/>
            <person name="Hugenholtz P."/>
            <person name="Woyke T."/>
            <person name="Wu D."/>
            <person name="Gronow S."/>
            <person name="Wellnitz S."/>
            <person name="Brambilla E."/>
            <person name="Klenk H.-P."/>
            <person name="Eisen J.A."/>
        </authorList>
    </citation>
    <scope>NUCLEOTIDE SEQUENCE [LARGE SCALE GENOMIC DNA]</scope>
    <source>
        <strain evidence="2">DSM 12168 / CIP 105900 / DD5/3</strain>
    </source>
</reference>
<proteinExistence type="predicted"/>
<dbReference type="EMBL" id="CP002696">
    <property type="protein sequence ID" value="AEE15485.1"/>
    <property type="molecule type" value="Genomic_DNA"/>
</dbReference>
<dbReference type="RefSeq" id="WP_013757205.1">
    <property type="nucleotide sequence ID" value="NC_015500.1"/>
</dbReference>
<dbReference type="AlphaFoldDB" id="F4LK96"/>
<keyword evidence="2" id="KW-1185">Reference proteome</keyword>
<evidence type="ECO:0000313" key="2">
    <source>
        <dbReference type="Proteomes" id="UP000006546"/>
    </source>
</evidence>
<dbReference type="eggNOG" id="ENOG502ZQUE">
    <property type="taxonomic scope" value="Bacteria"/>
</dbReference>
<dbReference type="STRING" id="906968.Trebr_0026"/>